<keyword evidence="3" id="KW-0964">Secreted</keyword>
<protein>
    <submittedName>
        <fullName evidence="14">Sod Cu, Reprolysin, Pep M12B propep and/or HMA domain containing protein</fullName>
    </submittedName>
</protein>
<dbReference type="GO" id="GO:0031012">
    <property type="term" value="C:extracellular matrix"/>
    <property type="evidence" value="ECO:0007669"/>
    <property type="project" value="TreeGrafter"/>
</dbReference>
<feature type="binding site" evidence="11">
    <location>
        <position position="611"/>
    </location>
    <ligand>
        <name>Zn(2+)</name>
        <dbReference type="ChEBI" id="CHEBI:29105"/>
        <note>catalytic</note>
    </ligand>
</feature>
<dbReference type="CDD" id="cd00371">
    <property type="entry name" value="HMA"/>
    <property type="match status" value="1"/>
</dbReference>
<dbReference type="Gene3D" id="2.20.100.10">
    <property type="entry name" value="Thrombospondin type-1 (TSP1) repeat"/>
    <property type="match status" value="1"/>
</dbReference>
<dbReference type="GO" id="GO:0005576">
    <property type="term" value="C:extracellular region"/>
    <property type="evidence" value="ECO:0007669"/>
    <property type="project" value="UniProtKB-SubCell"/>
</dbReference>
<dbReference type="Gene3D" id="3.40.1620.60">
    <property type="match status" value="1"/>
</dbReference>
<evidence type="ECO:0000256" key="10">
    <source>
        <dbReference type="ARBA" id="ARBA00023180"/>
    </source>
</evidence>
<feature type="active site" evidence="11">
    <location>
        <position position="602"/>
    </location>
</feature>
<dbReference type="InterPro" id="IPR050439">
    <property type="entry name" value="ADAMTS_ADAMTS-like"/>
</dbReference>
<dbReference type="PANTHER" id="PTHR13723:SF294">
    <property type="entry name" value="A DISINTEGRIN AND METALLOPROTEINASE WITH THROMBOSPONDIN MOTIFS 7-LIKE PROTEIN"/>
    <property type="match status" value="1"/>
</dbReference>
<dbReference type="InterPro" id="IPR006121">
    <property type="entry name" value="HMA_dom"/>
</dbReference>
<keyword evidence="9" id="KW-1015">Disulfide bond</keyword>
<comment type="cofactor">
    <cofactor evidence="1">
        <name>Cu(2+)</name>
        <dbReference type="ChEBI" id="CHEBI:29036"/>
    </cofactor>
</comment>
<keyword evidence="6" id="KW-0378">Hydrolase</keyword>
<dbReference type="GO" id="GO:0046872">
    <property type="term" value="F:metal ion binding"/>
    <property type="evidence" value="ECO:0007669"/>
    <property type="project" value="UniProtKB-KW"/>
</dbReference>
<evidence type="ECO:0000313" key="15">
    <source>
        <dbReference type="Proteomes" id="UP000292052"/>
    </source>
</evidence>
<evidence type="ECO:0000256" key="8">
    <source>
        <dbReference type="ARBA" id="ARBA00023049"/>
    </source>
</evidence>
<dbReference type="Pfam" id="PF17771">
    <property type="entry name" value="ADAMTS_CR_2"/>
    <property type="match status" value="1"/>
</dbReference>
<dbReference type="PANTHER" id="PTHR13723">
    <property type="entry name" value="ADAMTS A DISINTEGRIN AND METALLOPROTEASE WITH THROMBOSPONDIN MOTIFS PROTEASE"/>
    <property type="match status" value="1"/>
</dbReference>
<evidence type="ECO:0000256" key="11">
    <source>
        <dbReference type="PROSITE-ProRule" id="PRU00276"/>
    </source>
</evidence>
<dbReference type="Proteomes" id="UP000292052">
    <property type="component" value="Unassembled WGS sequence"/>
</dbReference>
<name>A0A482V8G8_ASBVE</name>
<dbReference type="SUPFAM" id="SSF49329">
    <property type="entry name" value="Cu,Zn superoxide dismutase-like"/>
    <property type="match status" value="1"/>
</dbReference>
<keyword evidence="15" id="KW-1185">Reference proteome</keyword>
<dbReference type="AlphaFoldDB" id="A0A482V8G8"/>
<dbReference type="Gene3D" id="2.60.40.200">
    <property type="entry name" value="Superoxide dismutase, copper/zinc binding domain"/>
    <property type="match status" value="1"/>
</dbReference>
<dbReference type="InterPro" id="IPR001590">
    <property type="entry name" value="Peptidase_M12B"/>
</dbReference>
<feature type="binding site" evidence="11">
    <location>
        <position position="605"/>
    </location>
    <ligand>
        <name>Zn(2+)</name>
        <dbReference type="ChEBI" id="CHEBI:29105"/>
        <note>catalytic</note>
    </ligand>
</feature>
<dbReference type="GO" id="GO:0006801">
    <property type="term" value="P:superoxide metabolic process"/>
    <property type="evidence" value="ECO:0007669"/>
    <property type="project" value="InterPro"/>
</dbReference>
<evidence type="ECO:0000256" key="1">
    <source>
        <dbReference type="ARBA" id="ARBA00001973"/>
    </source>
</evidence>
<dbReference type="InterPro" id="IPR000884">
    <property type="entry name" value="TSP1_rpt"/>
</dbReference>
<accession>A0A482V8G8</accession>
<dbReference type="InterPro" id="IPR036383">
    <property type="entry name" value="TSP1_rpt_sf"/>
</dbReference>
<dbReference type="PROSITE" id="PS50092">
    <property type="entry name" value="TSP1"/>
    <property type="match status" value="1"/>
</dbReference>
<keyword evidence="4" id="KW-0645">Protease</keyword>
<dbReference type="InterPro" id="IPR036163">
    <property type="entry name" value="HMA_dom_sf"/>
</dbReference>
<keyword evidence="10" id="KW-0325">Glycoprotein</keyword>
<feature type="domain" description="HMA" evidence="13">
    <location>
        <begin position="3"/>
        <end position="66"/>
    </location>
</feature>
<dbReference type="Pfam" id="PF00403">
    <property type="entry name" value="HMA"/>
    <property type="match status" value="1"/>
</dbReference>
<feature type="domain" description="Peptidase M12B" evidence="12">
    <location>
        <begin position="434"/>
        <end position="641"/>
    </location>
</feature>
<evidence type="ECO:0000256" key="5">
    <source>
        <dbReference type="ARBA" id="ARBA00022723"/>
    </source>
</evidence>
<comment type="caution">
    <text evidence="11">Lacks conserved residue(s) required for the propagation of feature annotation.</text>
</comment>
<sequence>MPESKIEFAVQMTCDSCVEAVKKALGDEPNIKNVEINLEKGSVVVDTTLPTLTVQKKIETTGRKVVVRGYAGSSAGVAILDTGTPNIQGVIRFVQVTPNSCIIDGTVDGLEPDIDHKLTVYECGDLSQGCDSVGDPYHPNLGVITAEKNGRASFRFEDDGLKLPDIIGRSLVVNDGHKRLVCGVIARSAGLFENPKTICACDGVTIWDEKSKPKSSFIHSSKMLGMLFLVLLPEIRGGEGFAIEALHDYMTEPELAYYFQTGDKSAVPEYEVVYLPELPSSVEALEDADTFDYSFSAFERPIDLKLKKNDRIAASNLKTYLTEGDFVEVLASPPKSCHYIHRDASTVAAISACEPRSMQGLIFLDDTTLEIHPLTERLQSLITEPLVEGSIDDTIPHIVKRASSVYADDEAFPVVENFWNNVREASSHRPAGALTAELAMFFDEAAYKIFAPYLGNDDGKLQDMLLAYMNGVQALYHHPSLGTSIELVLVRLDIMKKQPSSMPHYNGERSKLLDTFCAYQSKLNPSKDSNPDHWDMALYVSGLDFFAYENGRKSGVTMGLAPVGGVCLNEFDCVIAELGTTNVFGKPYPSAGFTSVYILAHEIGHNLGMHHDSVGNSCPKEGYVMSPSRGTNGETQWSHCSAEIMAKLDWAKCLQDSAKNPKHLDHSRFLDSPGQKYTAKKQCEILLRDKDAVVSPSQELSTICYNLQCKTPNRSGYYFAGPALEGTQCGTKKYCFGGDCVSRSPPKPTKVVPGGWGPWKESPCSSGCIEKSRGFQTKKRQCDSPAAINTDQGCQGSSVEFGICKDDKICKSKRLSAVDYASQKCQEFAKLLPELDPKGGGLQAPHEEARVWMGCAIFCRRADSGGYYTPRVELNDLGASPYFPDGTWCHREKNLNYYCLHHHCLPENFHFSKVDVFDGMGGDVSFSQNARPFAVIPPEIKPYFSLGADGKPLKTVLKPHETKNPKEEDWETDDYVIIPQLKERYY</sequence>
<evidence type="ECO:0000256" key="3">
    <source>
        <dbReference type="ARBA" id="ARBA00022525"/>
    </source>
</evidence>
<dbReference type="PROSITE" id="PS50215">
    <property type="entry name" value="ADAM_MEPRO"/>
    <property type="match status" value="1"/>
</dbReference>
<dbReference type="SUPFAM" id="SSF55486">
    <property type="entry name" value="Metalloproteases ('zincins'), catalytic domain"/>
    <property type="match status" value="1"/>
</dbReference>
<feature type="binding site" evidence="11">
    <location>
        <position position="601"/>
    </location>
    <ligand>
        <name>Zn(2+)</name>
        <dbReference type="ChEBI" id="CHEBI:29105"/>
        <note>catalytic</note>
    </ligand>
</feature>
<reference evidence="14 15" key="1">
    <citation type="submission" date="2017-03" db="EMBL/GenBank/DDBJ databases">
        <title>Genome of the blue death feigning beetle - Asbolus verrucosus.</title>
        <authorList>
            <person name="Rider S.D."/>
        </authorList>
    </citation>
    <scope>NUCLEOTIDE SEQUENCE [LARGE SCALE GENOMIC DNA]</scope>
    <source>
        <strain evidence="14">Butters</strain>
        <tissue evidence="14">Head and leg muscle</tissue>
    </source>
</reference>
<comment type="caution">
    <text evidence="14">The sequence shown here is derived from an EMBL/GenBank/DDBJ whole genome shotgun (WGS) entry which is preliminary data.</text>
</comment>
<evidence type="ECO:0000256" key="7">
    <source>
        <dbReference type="ARBA" id="ARBA00022833"/>
    </source>
</evidence>
<evidence type="ECO:0000259" key="12">
    <source>
        <dbReference type="PROSITE" id="PS50215"/>
    </source>
</evidence>
<dbReference type="SUPFAM" id="SSF55008">
    <property type="entry name" value="HMA, heavy metal-associated domain"/>
    <property type="match status" value="1"/>
</dbReference>
<dbReference type="Pfam" id="PF13574">
    <property type="entry name" value="Reprolysin_2"/>
    <property type="match status" value="1"/>
</dbReference>
<dbReference type="Gene3D" id="3.40.390.10">
    <property type="entry name" value="Collagenase (Catalytic Domain)"/>
    <property type="match status" value="1"/>
</dbReference>
<keyword evidence="8" id="KW-0482">Metalloprotease</keyword>
<keyword evidence="5 11" id="KW-0479">Metal-binding</keyword>
<dbReference type="InterPro" id="IPR036423">
    <property type="entry name" value="SOD-like_Cu/Zn_dom_sf"/>
</dbReference>
<gene>
    <name evidence="14" type="ORF">BDFB_006686</name>
</gene>
<dbReference type="InterPro" id="IPR024079">
    <property type="entry name" value="MetalloPept_cat_dom_sf"/>
</dbReference>
<organism evidence="14 15">
    <name type="scientific">Asbolus verrucosus</name>
    <name type="common">Desert ironclad beetle</name>
    <dbReference type="NCBI Taxonomy" id="1661398"/>
    <lineage>
        <taxon>Eukaryota</taxon>
        <taxon>Metazoa</taxon>
        <taxon>Ecdysozoa</taxon>
        <taxon>Arthropoda</taxon>
        <taxon>Hexapoda</taxon>
        <taxon>Insecta</taxon>
        <taxon>Pterygota</taxon>
        <taxon>Neoptera</taxon>
        <taxon>Endopterygota</taxon>
        <taxon>Coleoptera</taxon>
        <taxon>Polyphaga</taxon>
        <taxon>Cucujiformia</taxon>
        <taxon>Tenebrionidae</taxon>
        <taxon>Pimeliinae</taxon>
        <taxon>Asbolus</taxon>
    </lineage>
</organism>
<proteinExistence type="predicted"/>
<evidence type="ECO:0000256" key="4">
    <source>
        <dbReference type="ARBA" id="ARBA00022670"/>
    </source>
</evidence>
<evidence type="ECO:0000256" key="9">
    <source>
        <dbReference type="ARBA" id="ARBA00023157"/>
    </source>
</evidence>
<evidence type="ECO:0000313" key="14">
    <source>
        <dbReference type="EMBL" id="RZB39497.1"/>
    </source>
</evidence>
<dbReference type="InterPro" id="IPR001424">
    <property type="entry name" value="SOD_Cu_Zn_dom"/>
</dbReference>
<dbReference type="EMBL" id="QDEB01127777">
    <property type="protein sequence ID" value="RZB39497.1"/>
    <property type="molecule type" value="Genomic_DNA"/>
</dbReference>
<dbReference type="GO" id="GO:0030198">
    <property type="term" value="P:extracellular matrix organization"/>
    <property type="evidence" value="ECO:0007669"/>
    <property type="project" value="TreeGrafter"/>
</dbReference>
<dbReference type="PROSITE" id="PS50846">
    <property type="entry name" value="HMA_2"/>
    <property type="match status" value="1"/>
</dbReference>
<evidence type="ECO:0000259" key="13">
    <source>
        <dbReference type="PROSITE" id="PS50846"/>
    </source>
</evidence>
<dbReference type="InterPro" id="IPR041645">
    <property type="entry name" value="ADAMTS_CR_2"/>
</dbReference>
<keyword evidence="7 11" id="KW-0862">Zinc</keyword>
<dbReference type="Gene3D" id="3.30.70.100">
    <property type="match status" value="1"/>
</dbReference>
<comment type="subcellular location">
    <subcellularLocation>
        <location evidence="2">Secreted</location>
    </subcellularLocation>
</comment>
<dbReference type="GO" id="GO:0006508">
    <property type="term" value="P:proteolysis"/>
    <property type="evidence" value="ECO:0007669"/>
    <property type="project" value="UniProtKB-KW"/>
</dbReference>
<evidence type="ECO:0000256" key="2">
    <source>
        <dbReference type="ARBA" id="ARBA00004613"/>
    </source>
</evidence>
<dbReference type="OrthoDB" id="9942326at2759"/>
<dbReference type="Pfam" id="PF00080">
    <property type="entry name" value="Sod_Cu"/>
    <property type="match status" value="1"/>
</dbReference>
<dbReference type="GO" id="GO:0004222">
    <property type="term" value="F:metalloendopeptidase activity"/>
    <property type="evidence" value="ECO:0007669"/>
    <property type="project" value="InterPro"/>
</dbReference>
<evidence type="ECO:0000256" key="6">
    <source>
        <dbReference type="ARBA" id="ARBA00022801"/>
    </source>
</evidence>